<dbReference type="AlphaFoldDB" id="A0A7T5EM29"/>
<keyword evidence="6" id="KW-1185">Reference proteome</keyword>
<dbReference type="InterPro" id="IPR041685">
    <property type="entry name" value="AAA_GajA/Old/RecF-like"/>
</dbReference>
<dbReference type="CDD" id="cd01026">
    <property type="entry name" value="TOPRIM_OLD"/>
    <property type="match status" value="1"/>
</dbReference>
<dbReference type="RefSeq" id="WP_054819105.1">
    <property type="nucleotide sequence ID" value="NZ_CP066308.1"/>
</dbReference>
<dbReference type="Proteomes" id="UP000595847">
    <property type="component" value="Chromosome"/>
</dbReference>
<dbReference type="KEGG" id="bcop:JD108_03650"/>
<evidence type="ECO:0000313" key="4">
    <source>
        <dbReference type="EMBL" id="QUO42137.1"/>
    </source>
</evidence>
<dbReference type="EMBL" id="CP066308">
    <property type="protein sequence ID" value="QQE75051.1"/>
    <property type="molecule type" value="Genomic_DNA"/>
</dbReference>
<dbReference type="Pfam" id="PF13175">
    <property type="entry name" value="AAA_15"/>
    <property type="match status" value="1"/>
</dbReference>
<dbReference type="PANTHER" id="PTHR43581:SF4">
    <property type="entry name" value="ATP_GTP PHOSPHATASE"/>
    <property type="match status" value="1"/>
</dbReference>
<evidence type="ECO:0000259" key="1">
    <source>
        <dbReference type="Pfam" id="PF13175"/>
    </source>
</evidence>
<dbReference type="Gene3D" id="3.40.50.300">
    <property type="entry name" value="P-loop containing nucleotide triphosphate hydrolases"/>
    <property type="match status" value="1"/>
</dbReference>
<evidence type="ECO:0000313" key="5">
    <source>
        <dbReference type="Proteomes" id="UP000595847"/>
    </source>
</evidence>
<dbReference type="InterPro" id="IPR051396">
    <property type="entry name" value="Bact_Antivir_Def_Nuclease"/>
</dbReference>
<sequence length="617" mass="71180">MYLKYLLIKNFRAIKELKLEFNKGLNILVGENNAGKSAIIDALRICLSYGKQARDIYVRKSDFYIDRSNPDFLLPDIEFHLNFKVEKDEETGWFNDLHALNDNGQSELQIHYRYYIDRQKNIEKIKYRVWGGHNEGQQIEPDVWDLLLHVYLGALRDAEQYLRPSRGNRIGQLYMNLNEDRNKNRIDEDKRKELARKVTDALKNNQEWTDLINTGKEKVNEHLKQTTFHGKGQEVEIDFLPYEFRGIVDNLRMQIPVFNQENLQTDSSKQEYFELYQNGLGYNNLIYTATVLGDLKNRQQVEPETYIALLIEEPEAHLHPQLQNVFFKYLNELDKIGFQLFITSHSPTITAKADLNALTVLQNQKNNISALSIKNSDLKDENKAFLAKFLDVTKSQLFFANGVIFVEGISEALLLPVFAKLMDKDGKYDLDKNGIEIVNVNGVAFEHFGKLFNSTDEGKRLHARAAIITDSDPKSTGEISERAVKAAALEQGLLKVRLAKVTFEHDLFLEDKANRDLLLDIYQEMHQRTVIEKGSSDIQHAREFMKKLGTNKDKSELAYRLAVKLEAELFAYRHSEKELANKAHPNDANQGATKINFKVPEYIAQAIKWVVQDDADV</sequence>
<dbReference type="InterPro" id="IPR027417">
    <property type="entry name" value="P-loop_NTPase"/>
</dbReference>
<organism evidence="3 5">
    <name type="scientific">Brevibacillus composti</name>
    <dbReference type="NCBI Taxonomy" id="2796470"/>
    <lineage>
        <taxon>Bacteria</taxon>
        <taxon>Bacillati</taxon>
        <taxon>Bacillota</taxon>
        <taxon>Bacilli</taxon>
        <taxon>Bacillales</taxon>
        <taxon>Paenibacillaceae</taxon>
        <taxon>Brevibacillus</taxon>
    </lineage>
</organism>
<dbReference type="PANTHER" id="PTHR43581">
    <property type="entry name" value="ATP/GTP PHOSPHATASE"/>
    <property type="match status" value="1"/>
</dbReference>
<dbReference type="Proteomes" id="UP000677234">
    <property type="component" value="Chromosome"/>
</dbReference>
<evidence type="ECO:0000313" key="3">
    <source>
        <dbReference type="EMBL" id="QQE75051.1"/>
    </source>
</evidence>
<accession>A0A7T5EM29</accession>
<evidence type="ECO:0000259" key="2">
    <source>
        <dbReference type="Pfam" id="PF20469"/>
    </source>
</evidence>
<dbReference type="Pfam" id="PF20469">
    <property type="entry name" value="OLD-like_TOPRIM"/>
    <property type="match status" value="1"/>
</dbReference>
<dbReference type="InterPro" id="IPR034139">
    <property type="entry name" value="TOPRIM_OLD"/>
</dbReference>
<feature type="domain" description="OLD protein-like TOPRIM" evidence="2">
    <location>
        <begin position="398"/>
        <end position="472"/>
    </location>
</feature>
<feature type="domain" description="Endonuclease GajA/Old nuclease/RecF-like AAA" evidence="1">
    <location>
        <begin position="1"/>
        <end position="349"/>
    </location>
</feature>
<dbReference type="SUPFAM" id="SSF52540">
    <property type="entry name" value="P-loop containing nucleoside triphosphate hydrolases"/>
    <property type="match status" value="1"/>
</dbReference>
<gene>
    <name evidence="3" type="ORF">JD108_03650</name>
    <name evidence="4" type="ORF">KDJ56_03655</name>
</gene>
<reference evidence="4" key="2">
    <citation type="submission" date="2021-04" db="EMBL/GenBank/DDBJ databases">
        <title>Brevibacillus composti FJAT-54423, complete genome.</title>
        <authorList>
            <person name="Tang R."/>
        </authorList>
    </citation>
    <scope>NUCLEOTIDE SEQUENCE</scope>
    <source>
        <strain evidence="4">FJAT-54424</strain>
    </source>
</reference>
<reference evidence="3 5" key="1">
    <citation type="submission" date="2020-12" db="EMBL/GenBank/DDBJ databases">
        <title>strain FJAT-54423T represents a novel species of the genus Brevibacillus.</title>
        <authorList>
            <person name="Tang R."/>
        </authorList>
    </citation>
    <scope>NUCLEOTIDE SEQUENCE [LARGE SCALE GENOMIC DNA]</scope>
    <source>
        <strain evidence="3 5">FJAT-54423</strain>
    </source>
</reference>
<name>A0A7T5EM29_9BACL</name>
<protein>
    <submittedName>
        <fullName evidence="3">AAA family ATPase</fullName>
    </submittedName>
</protein>
<dbReference type="EMBL" id="CP073708">
    <property type="protein sequence ID" value="QUO42137.1"/>
    <property type="molecule type" value="Genomic_DNA"/>
</dbReference>
<evidence type="ECO:0000313" key="6">
    <source>
        <dbReference type="Proteomes" id="UP000677234"/>
    </source>
</evidence>
<proteinExistence type="predicted"/>